<evidence type="ECO:0000256" key="5">
    <source>
        <dbReference type="SAM" id="MobiDB-lite"/>
    </source>
</evidence>
<accession>A0A7G6WY46</accession>
<keyword evidence="9" id="KW-1185">Reference proteome</keyword>
<dbReference type="EMBL" id="CP043661">
    <property type="protein sequence ID" value="QNE18911.1"/>
    <property type="molecule type" value="Genomic_DNA"/>
</dbReference>
<dbReference type="CDD" id="cd13690">
    <property type="entry name" value="PBP2_GluB"/>
    <property type="match status" value="1"/>
</dbReference>
<dbReference type="PROSITE" id="PS51257">
    <property type="entry name" value="PROKAR_LIPOPROTEIN"/>
    <property type="match status" value="1"/>
</dbReference>
<organism evidence="8 9">
    <name type="scientific">Kribbella qitaiheensis</name>
    <dbReference type="NCBI Taxonomy" id="1544730"/>
    <lineage>
        <taxon>Bacteria</taxon>
        <taxon>Bacillati</taxon>
        <taxon>Actinomycetota</taxon>
        <taxon>Actinomycetes</taxon>
        <taxon>Propionibacteriales</taxon>
        <taxon>Kribbellaceae</taxon>
        <taxon>Kribbella</taxon>
    </lineage>
</organism>
<reference evidence="9" key="1">
    <citation type="submission" date="2019-09" db="EMBL/GenBank/DDBJ databases">
        <title>Antimicrobial potential of Antarctic Bacteria.</title>
        <authorList>
            <person name="Benaud N."/>
            <person name="Edwards R.J."/>
            <person name="Ferrari B.C."/>
        </authorList>
    </citation>
    <scope>NUCLEOTIDE SEQUENCE [LARGE SCALE GENOMIC DNA]</scope>
    <source>
        <strain evidence="9">SPB151</strain>
    </source>
</reference>
<dbReference type="PANTHER" id="PTHR30085:SF6">
    <property type="entry name" value="ABC TRANSPORTER GLUTAMINE-BINDING PROTEIN GLNH"/>
    <property type="match status" value="1"/>
</dbReference>
<dbReference type="Pfam" id="PF00497">
    <property type="entry name" value="SBP_bac_3"/>
    <property type="match status" value="1"/>
</dbReference>
<sequence length="318" mass="33470">MKKQLIAAGAAATLLALTACGSSSYEATPLPTKPAPTTTTPGPAKPPVTCANPLASYAPEGALPAPDQLPAGSYLAKIKERGRLIAGVSADSLHLGSRNPITGTIEGFDIDMITAVAKALGVGVELRVISSPQRLPVIIDGSVDIVARNMTINCDRWTQIAFSAEYYRSGQKSLVPLDSGVKSLADLPKGTTICTPTGSTSYANLRKKFPELTAVTADTDGGCLELFQQGKAYGISGDDTVLAGDAAQDPYAEVIKGERFSDEPYGLGMSLKNRDFVQFVNSVLEQMKTDGRWKASYDKWFAADLGPAPAPPKAVYGR</sequence>
<dbReference type="PROSITE" id="PS01039">
    <property type="entry name" value="SBP_BACTERIAL_3"/>
    <property type="match status" value="1"/>
</dbReference>
<evidence type="ECO:0000313" key="8">
    <source>
        <dbReference type="EMBL" id="QNE18911.1"/>
    </source>
</evidence>
<feature type="signal peptide" evidence="6">
    <location>
        <begin position="1"/>
        <end position="27"/>
    </location>
</feature>
<evidence type="ECO:0000256" key="6">
    <source>
        <dbReference type="SAM" id="SignalP"/>
    </source>
</evidence>
<dbReference type="SMART" id="SM00062">
    <property type="entry name" value="PBPb"/>
    <property type="match status" value="1"/>
</dbReference>
<dbReference type="GO" id="GO:0005576">
    <property type="term" value="C:extracellular region"/>
    <property type="evidence" value="ECO:0007669"/>
    <property type="project" value="TreeGrafter"/>
</dbReference>
<dbReference type="InterPro" id="IPR001638">
    <property type="entry name" value="Solute-binding_3/MltF_N"/>
</dbReference>
<dbReference type="GO" id="GO:0030288">
    <property type="term" value="C:outer membrane-bounded periplasmic space"/>
    <property type="evidence" value="ECO:0007669"/>
    <property type="project" value="TreeGrafter"/>
</dbReference>
<dbReference type="RefSeq" id="WP_185448209.1">
    <property type="nucleotide sequence ID" value="NZ_CP043661.1"/>
</dbReference>
<keyword evidence="3 6" id="KW-0732">Signal</keyword>
<dbReference type="SUPFAM" id="SSF53850">
    <property type="entry name" value="Periplasmic binding protein-like II"/>
    <property type="match status" value="1"/>
</dbReference>
<keyword evidence="2" id="KW-0813">Transport</keyword>
<reference evidence="8 9" key="2">
    <citation type="journal article" date="2020" name="Microbiol. Resour. Announc.">
        <title>Antarctic desert soil bacteria exhibit high novel natural product potential, evaluated through long-read genome sequencing and comparative genomics.</title>
        <authorList>
            <person name="Benaud N."/>
            <person name="Edwards R.J."/>
            <person name="Amos T.G."/>
            <person name="D'Agostino P.M."/>
            <person name="Gutierrez-Chavez C."/>
            <person name="Montgomery K."/>
            <person name="Nicetic I."/>
            <person name="Ferrari B.C."/>
        </authorList>
    </citation>
    <scope>NUCLEOTIDE SEQUENCE [LARGE SCALE GENOMIC DNA]</scope>
    <source>
        <strain evidence="8 9">SPB151</strain>
    </source>
</reference>
<dbReference type="InterPro" id="IPR051455">
    <property type="entry name" value="Bact_solute-bind_prot3"/>
</dbReference>
<feature type="region of interest" description="Disordered" evidence="5">
    <location>
        <begin position="26"/>
        <end position="45"/>
    </location>
</feature>
<evidence type="ECO:0000256" key="4">
    <source>
        <dbReference type="RuleBase" id="RU003744"/>
    </source>
</evidence>
<comment type="similarity">
    <text evidence="1 4">Belongs to the bacterial solute-binding protein 3 family.</text>
</comment>
<gene>
    <name evidence="8" type="ORF">F1D05_14575</name>
</gene>
<evidence type="ECO:0000256" key="2">
    <source>
        <dbReference type="ARBA" id="ARBA00022448"/>
    </source>
</evidence>
<evidence type="ECO:0000256" key="3">
    <source>
        <dbReference type="ARBA" id="ARBA00022729"/>
    </source>
</evidence>
<evidence type="ECO:0000256" key="1">
    <source>
        <dbReference type="ARBA" id="ARBA00010333"/>
    </source>
</evidence>
<dbReference type="Gene3D" id="3.40.190.10">
    <property type="entry name" value="Periplasmic binding protein-like II"/>
    <property type="match status" value="2"/>
</dbReference>
<dbReference type="AlphaFoldDB" id="A0A7G6WY46"/>
<evidence type="ECO:0000259" key="7">
    <source>
        <dbReference type="SMART" id="SM00062"/>
    </source>
</evidence>
<dbReference type="GO" id="GO:0006865">
    <property type="term" value="P:amino acid transport"/>
    <property type="evidence" value="ECO:0007669"/>
    <property type="project" value="TreeGrafter"/>
</dbReference>
<dbReference type="InterPro" id="IPR018313">
    <property type="entry name" value="SBP_3_CS"/>
</dbReference>
<feature type="chain" id="PRO_5038559961" evidence="6">
    <location>
        <begin position="28"/>
        <end position="318"/>
    </location>
</feature>
<protein>
    <submittedName>
        <fullName evidence="8">Glutamate ABC transporter substrate-binding protein</fullName>
    </submittedName>
</protein>
<dbReference type="KEGG" id="kqi:F1D05_14575"/>
<dbReference type="PANTHER" id="PTHR30085">
    <property type="entry name" value="AMINO ACID ABC TRANSPORTER PERMEASE"/>
    <property type="match status" value="1"/>
</dbReference>
<dbReference type="Proteomes" id="UP000515563">
    <property type="component" value="Chromosome"/>
</dbReference>
<feature type="compositionally biased region" description="Low complexity" evidence="5">
    <location>
        <begin position="27"/>
        <end position="42"/>
    </location>
</feature>
<evidence type="ECO:0000313" key="9">
    <source>
        <dbReference type="Proteomes" id="UP000515563"/>
    </source>
</evidence>
<name>A0A7G6WY46_9ACTN</name>
<feature type="domain" description="Solute-binding protein family 3/N-terminal" evidence="7">
    <location>
        <begin position="83"/>
        <end position="304"/>
    </location>
</feature>
<proteinExistence type="inferred from homology"/>